<keyword evidence="2" id="KW-0560">Oxidoreductase</keyword>
<proteinExistence type="inferred from homology"/>
<dbReference type="InterPro" id="IPR057326">
    <property type="entry name" value="KR_dom"/>
</dbReference>
<dbReference type="PRINTS" id="PR00081">
    <property type="entry name" value="GDHRDH"/>
</dbReference>
<dbReference type="Proteomes" id="UP000199073">
    <property type="component" value="Unassembled WGS sequence"/>
</dbReference>
<keyword evidence="3" id="KW-0520">NAD</keyword>
<dbReference type="Gene3D" id="3.40.50.720">
    <property type="entry name" value="NAD(P)-binding Rossmann-like Domain"/>
    <property type="match status" value="1"/>
</dbReference>
<dbReference type="EMBL" id="FNJI01000078">
    <property type="protein sequence ID" value="SDP83648.1"/>
    <property type="molecule type" value="Genomic_DNA"/>
</dbReference>
<accession>A0A1H0VZF7</accession>
<keyword evidence="6" id="KW-1185">Reference proteome</keyword>
<dbReference type="InterPro" id="IPR002347">
    <property type="entry name" value="SDR_fam"/>
</dbReference>
<dbReference type="PANTHER" id="PTHR24321:SF8">
    <property type="entry name" value="ESTRADIOL 17-BETA-DEHYDROGENASE 8-RELATED"/>
    <property type="match status" value="1"/>
</dbReference>
<dbReference type="NCBIfam" id="NF005559">
    <property type="entry name" value="PRK07231.1"/>
    <property type="match status" value="1"/>
</dbReference>
<dbReference type="InterPro" id="IPR036291">
    <property type="entry name" value="NAD(P)-bd_dom_sf"/>
</dbReference>
<sequence length="254" mass="27351">MRFKDKSIVITGGAGGMGRALARKFANNGAKVMISDLSEQGCLEIWNELSKLGTEIQTFPGNLAEKGYCENLIAHTAEKFGGVDILINNAGIIPRGPILDTTDEMWHSCFDVNLTAVFYLCRAAIPHMQKQGGGAIVNTSSMWGLYPGPNHIAYTTSKGALAIFTKCLARDYAPNQIRVNAVCPQEVNTPMLRTGFKIRGIDPETGIEKLNATVPLGRIAEPEDIADVIFFLASDDARYITGACVEVSGAKPNA</sequence>
<dbReference type="STRING" id="91360.SAMN05660330_04325"/>
<dbReference type="CDD" id="cd05233">
    <property type="entry name" value="SDR_c"/>
    <property type="match status" value="1"/>
</dbReference>
<organism evidence="5 6">
    <name type="scientific">Desulforhopalus singaporensis</name>
    <dbReference type="NCBI Taxonomy" id="91360"/>
    <lineage>
        <taxon>Bacteria</taxon>
        <taxon>Pseudomonadati</taxon>
        <taxon>Thermodesulfobacteriota</taxon>
        <taxon>Desulfobulbia</taxon>
        <taxon>Desulfobulbales</taxon>
        <taxon>Desulfocapsaceae</taxon>
        <taxon>Desulforhopalus</taxon>
    </lineage>
</organism>
<evidence type="ECO:0000259" key="4">
    <source>
        <dbReference type="SMART" id="SM00822"/>
    </source>
</evidence>
<feature type="domain" description="Ketoreductase" evidence="4">
    <location>
        <begin position="6"/>
        <end position="185"/>
    </location>
</feature>
<dbReference type="RefSeq" id="WP_092226267.1">
    <property type="nucleotide sequence ID" value="NZ_FNJI01000078.1"/>
</dbReference>
<comment type="similarity">
    <text evidence="1">Belongs to the short-chain dehydrogenases/reductases (SDR) family.</text>
</comment>
<dbReference type="PRINTS" id="PR00080">
    <property type="entry name" value="SDRFAMILY"/>
</dbReference>
<dbReference type="SMART" id="SM00822">
    <property type="entry name" value="PKS_KR"/>
    <property type="match status" value="1"/>
</dbReference>
<evidence type="ECO:0000256" key="2">
    <source>
        <dbReference type="ARBA" id="ARBA00023002"/>
    </source>
</evidence>
<protein>
    <submittedName>
        <fullName evidence="5">NAD(P)-dependent dehydrogenase, short-chain alcohol dehydrogenase family</fullName>
    </submittedName>
</protein>
<dbReference type="GO" id="GO:0016491">
    <property type="term" value="F:oxidoreductase activity"/>
    <property type="evidence" value="ECO:0007669"/>
    <property type="project" value="UniProtKB-KW"/>
</dbReference>
<dbReference type="PANTHER" id="PTHR24321">
    <property type="entry name" value="DEHYDROGENASES, SHORT CHAIN"/>
    <property type="match status" value="1"/>
</dbReference>
<reference evidence="5 6" key="1">
    <citation type="submission" date="2016-10" db="EMBL/GenBank/DDBJ databases">
        <authorList>
            <person name="de Groot N.N."/>
        </authorList>
    </citation>
    <scope>NUCLEOTIDE SEQUENCE [LARGE SCALE GENOMIC DNA]</scope>
    <source>
        <strain evidence="5 6">DSM 12130</strain>
    </source>
</reference>
<dbReference type="OrthoDB" id="5354363at2"/>
<dbReference type="FunFam" id="3.40.50.720:FF:000084">
    <property type="entry name" value="Short-chain dehydrogenase reductase"/>
    <property type="match status" value="1"/>
</dbReference>
<evidence type="ECO:0000313" key="5">
    <source>
        <dbReference type="EMBL" id="SDP83648.1"/>
    </source>
</evidence>
<dbReference type="SUPFAM" id="SSF51735">
    <property type="entry name" value="NAD(P)-binding Rossmann-fold domains"/>
    <property type="match status" value="1"/>
</dbReference>
<name>A0A1H0VZF7_9BACT</name>
<evidence type="ECO:0000313" key="6">
    <source>
        <dbReference type="Proteomes" id="UP000199073"/>
    </source>
</evidence>
<evidence type="ECO:0000256" key="3">
    <source>
        <dbReference type="ARBA" id="ARBA00023027"/>
    </source>
</evidence>
<dbReference type="InterPro" id="IPR020904">
    <property type="entry name" value="Sc_DH/Rdtase_CS"/>
</dbReference>
<evidence type="ECO:0000256" key="1">
    <source>
        <dbReference type="ARBA" id="ARBA00006484"/>
    </source>
</evidence>
<dbReference type="Pfam" id="PF13561">
    <property type="entry name" value="adh_short_C2"/>
    <property type="match status" value="1"/>
</dbReference>
<dbReference type="AlphaFoldDB" id="A0A1H0VZF7"/>
<dbReference type="PROSITE" id="PS00061">
    <property type="entry name" value="ADH_SHORT"/>
    <property type="match status" value="1"/>
</dbReference>
<gene>
    <name evidence="5" type="ORF">SAMN05660330_04325</name>
</gene>